<gene>
    <name evidence="4" type="ordered locus">Adeh_2026</name>
</gene>
<dbReference type="Gene3D" id="3.30.428.10">
    <property type="entry name" value="HIT-like"/>
    <property type="match status" value="1"/>
</dbReference>
<evidence type="ECO:0000256" key="1">
    <source>
        <dbReference type="PROSITE-ProRule" id="PRU00464"/>
    </source>
</evidence>
<dbReference type="KEGG" id="ade:Adeh_2026"/>
<dbReference type="PROSITE" id="PS51084">
    <property type="entry name" value="HIT_2"/>
    <property type="match status" value="1"/>
</dbReference>
<evidence type="ECO:0000256" key="2">
    <source>
        <dbReference type="SAM" id="MobiDB-lite"/>
    </source>
</evidence>
<dbReference type="SUPFAM" id="SSF54197">
    <property type="entry name" value="HIT-like"/>
    <property type="match status" value="1"/>
</dbReference>
<evidence type="ECO:0000313" key="5">
    <source>
        <dbReference type="Proteomes" id="UP000001935"/>
    </source>
</evidence>
<dbReference type="InterPro" id="IPR011146">
    <property type="entry name" value="HIT-like"/>
</dbReference>
<dbReference type="STRING" id="290397.Adeh_2026"/>
<dbReference type="Proteomes" id="UP000001935">
    <property type="component" value="Chromosome"/>
</dbReference>
<feature type="short sequence motif" description="Histidine triad motif" evidence="1">
    <location>
        <begin position="137"/>
        <end position="141"/>
    </location>
</feature>
<dbReference type="eggNOG" id="COG0537">
    <property type="taxonomic scope" value="Bacteria"/>
</dbReference>
<dbReference type="EMBL" id="CP000251">
    <property type="protein sequence ID" value="ABC81796.1"/>
    <property type="molecule type" value="Genomic_DNA"/>
</dbReference>
<dbReference type="AlphaFoldDB" id="Q2IJH0"/>
<protein>
    <recommendedName>
        <fullName evidence="3">HIT domain-containing protein</fullName>
    </recommendedName>
</protein>
<accession>Q2IJH0</accession>
<evidence type="ECO:0000313" key="4">
    <source>
        <dbReference type="EMBL" id="ABC81796.1"/>
    </source>
</evidence>
<name>Q2IJH0_ANADE</name>
<reference evidence="4 5" key="1">
    <citation type="submission" date="2006-01" db="EMBL/GenBank/DDBJ databases">
        <title>Complete sequence of Anaeromyxobacter dehalogenans 2CP-C.</title>
        <authorList>
            <consortium name="US DOE Joint Genome Institute"/>
            <person name="Copeland A."/>
            <person name="Lucas S."/>
            <person name="Lapidus A."/>
            <person name="Barry K."/>
            <person name="Detter J.C."/>
            <person name="Glavina T."/>
            <person name="Hammon N."/>
            <person name="Israni S."/>
            <person name="Pitluck S."/>
            <person name="Brettin T."/>
            <person name="Bruce D."/>
            <person name="Han C."/>
            <person name="Tapia R."/>
            <person name="Gilna P."/>
            <person name="Kiss H."/>
            <person name="Schmutz J."/>
            <person name="Larimer F."/>
            <person name="Land M."/>
            <person name="Kyrpides N."/>
            <person name="Anderson I."/>
            <person name="Sanford R.A."/>
            <person name="Ritalahti K.M."/>
            <person name="Thomas H.S."/>
            <person name="Kirby J.R."/>
            <person name="Zhulin I.B."/>
            <person name="Loeffler F.E."/>
            <person name="Richardson P."/>
        </authorList>
    </citation>
    <scope>NUCLEOTIDE SEQUENCE [LARGE SCALE GENOMIC DNA]</scope>
    <source>
        <strain evidence="4 5">2CP-C</strain>
    </source>
</reference>
<dbReference type="GO" id="GO:0003824">
    <property type="term" value="F:catalytic activity"/>
    <property type="evidence" value="ECO:0007669"/>
    <property type="project" value="InterPro"/>
</dbReference>
<organism evidence="4 5">
    <name type="scientific">Anaeromyxobacter dehalogenans (strain 2CP-C)</name>
    <dbReference type="NCBI Taxonomy" id="290397"/>
    <lineage>
        <taxon>Bacteria</taxon>
        <taxon>Pseudomonadati</taxon>
        <taxon>Myxococcota</taxon>
        <taxon>Myxococcia</taxon>
        <taxon>Myxococcales</taxon>
        <taxon>Cystobacterineae</taxon>
        <taxon>Anaeromyxobacteraceae</taxon>
        <taxon>Anaeromyxobacter</taxon>
    </lineage>
</organism>
<proteinExistence type="predicted"/>
<dbReference type="HOGENOM" id="CLU_126403_0_0_7"/>
<sequence>MTDGCSRPPVRRAPSGIRSRRDRRFRAPASAASRRTGAPMSTAEPCTACELLLGRGRVPGGLLRREGGFALHALADASPIPGWLVLTSERHARAWYDLAPAELAALGPLAARVMNAQRAVLGAEHVYAFAIGDALRHFHLHLVPRAASTPERLRGRRCFEGRPEDMLGEDALAAAARAVAAAL</sequence>
<dbReference type="InterPro" id="IPR036265">
    <property type="entry name" value="HIT-like_sf"/>
</dbReference>
<feature type="domain" description="HIT" evidence="3">
    <location>
        <begin position="81"/>
        <end position="152"/>
    </location>
</feature>
<feature type="region of interest" description="Disordered" evidence="2">
    <location>
        <begin position="1"/>
        <end position="41"/>
    </location>
</feature>
<evidence type="ECO:0000259" key="3">
    <source>
        <dbReference type="PROSITE" id="PS51084"/>
    </source>
</evidence>